<gene>
    <name evidence="2" type="ORF">NDU88_008807</name>
</gene>
<feature type="compositionally biased region" description="Basic and acidic residues" evidence="1">
    <location>
        <begin position="23"/>
        <end position="65"/>
    </location>
</feature>
<keyword evidence="3" id="KW-1185">Reference proteome</keyword>
<evidence type="ECO:0000256" key="1">
    <source>
        <dbReference type="SAM" id="MobiDB-lite"/>
    </source>
</evidence>
<name>A0AAV7NX43_PLEWA</name>
<reference evidence="2" key="1">
    <citation type="journal article" date="2022" name="bioRxiv">
        <title>Sequencing and chromosome-scale assembly of the giantPleurodeles waltlgenome.</title>
        <authorList>
            <person name="Brown T."/>
            <person name="Elewa A."/>
            <person name="Iarovenko S."/>
            <person name="Subramanian E."/>
            <person name="Araus A.J."/>
            <person name="Petzold A."/>
            <person name="Susuki M."/>
            <person name="Suzuki K.-i.T."/>
            <person name="Hayashi T."/>
            <person name="Toyoda A."/>
            <person name="Oliveira C."/>
            <person name="Osipova E."/>
            <person name="Leigh N.D."/>
            <person name="Simon A."/>
            <person name="Yun M.H."/>
        </authorList>
    </citation>
    <scope>NUCLEOTIDE SEQUENCE</scope>
    <source>
        <strain evidence="2">20211129_DDA</strain>
        <tissue evidence="2">Liver</tissue>
    </source>
</reference>
<comment type="caution">
    <text evidence="2">The sequence shown here is derived from an EMBL/GenBank/DDBJ whole genome shotgun (WGS) entry which is preliminary data.</text>
</comment>
<feature type="compositionally biased region" description="Polar residues" evidence="1">
    <location>
        <begin position="1"/>
        <end position="17"/>
    </location>
</feature>
<dbReference type="AlphaFoldDB" id="A0AAV7NX43"/>
<evidence type="ECO:0000313" key="2">
    <source>
        <dbReference type="EMBL" id="KAJ1120645.1"/>
    </source>
</evidence>
<protein>
    <submittedName>
        <fullName evidence="2">Uncharacterized protein</fullName>
    </submittedName>
</protein>
<evidence type="ECO:0000313" key="3">
    <source>
        <dbReference type="Proteomes" id="UP001066276"/>
    </source>
</evidence>
<organism evidence="2 3">
    <name type="scientific">Pleurodeles waltl</name>
    <name type="common">Iberian ribbed newt</name>
    <dbReference type="NCBI Taxonomy" id="8319"/>
    <lineage>
        <taxon>Eukaryota</taxon>
        <taxon>Metazoa</taxon>
        <taxon>Chordata</taxon>
        <taxon>Craniata</taxon>
        <taxon>Vertebrata</taxon>
        <taxon>Euteleostomi</taxon>
        <taxon>Amphibia</taxon>
        <taxon>Batrachia</taxon>
        <taxon>Caudata</taxon>
        <taxon>Salamandroidea</taxon>
        <taxon>Salamandridae</taxon>
        <taxon>Pleurodelinae</taxon>
        <taxon>Pleurodeles</taxon>
    </lineage>
</organism>
<feature type="region of interest" description="Disordered" evidence="1">
    <location>
        <begin position="1"/>
        <end position="97"/>
    </location>
</feature>
<dbReference type="EMBL" id="JANPWB010000012">
    <property type="protein sequence ID" value="KAJ1120645.1"/>
    <property type="molecule type" value="Genomic_DNA"/>
</dbReference>
<dbReference type="Proteomes" id="UP001066276">
    <property type="component" value="Chromosome 8"/>
</dbReference>
<proteinExistence type="predicted"/>
<accession>A0AAV7NX43</accession>
<sequence>MQTGQETESAGATSSKAQPEGVDQGKAKEGAREKGQDEAKDKASEEGARKKEQDAVKNKAPEGRLDPTNAWTTGVAQREGLGKPASEYIRPSPGDPP</sequence>